<dbReference type="GO" id="GO:0005524">
    <property type="term" value="F:ATP binding"/>
    <property type="evidence" value="ECO:0007669"/>
    <property type="project" value="UniProtKB-KW"/>
</dbReference>
<dbReference type="InterPro" id="IPR013563">
    <property type="entry name" value="Oligopep_ABC_C"/>
</dbReference>
<dbReference type="InterPro" id="IPR003439">
    <property type="entry name" value="ABC_transporter-like_ATP-bd"/>
</dbReference>
<dbReference type="Gene3D" id="3.40.50.300">
    <property type="entry name" value="P-loop containing nucleotide triphosphate hydrolases"/>
    <property type="match status" value="1"/>
</dbReference>
<evidence type="ECO:0000256" key="3">
    <source>
        <dbReference type="ARBA" id="ARBA00022741"/>
    </source>
</evidence>
<dbReference type="NCBIfam" id="TIGR01727">
    <property type="entry name" value="oligo_HPY"/>
    <property type="match status" value="1"/>
</dbReference>
<evidence type="ECO:0000313" key="7">
    <source>
        <dbReference type="Proteomes" id="UP000755585"/>
    </source>
</evidence>
<dbReference type="InterPro" id="IPR003593">
    <property type="entry name" value="AAA+_ATPase"/>
</dbReference>
<dbReference type="Pfam" id="PF00005">
    <property type="entry name" value="ABC_tran"/>
    <property type="match status" value="1"/>
</dbReference>
<dbReference type="EMBL" id="JAGINT010000001">
    <property type="protein sequence ID" value="MBP2353017.1"/>
    <property type="molecule type" value="Genomic_DNA"/>
</dbReference>
<feature type="domain" description="ABC transporter" evidence="5">
    <location>
        <begin position="21"/>
        <end position="260"/>
    </location>
</feature>
<keyword evidence="4 6" id="KW-0067">ATP-binding</keyword>
<organism evidence="6 7">
    <name type="scientific">Kribbella aluminosa</name>
    <dbReference type="NCBI Taxonomy" id="416017"/>
    <lineage>
        <taxon>Bacteria</taxon>
        <taxon>Bacillati</taxon>
        <taxon>Actinomycetota</taxon>
        <taxon>Actinomycetes</taxon>
        <taxon>Propionibacteriales</taxon>
        <taxon>Kribbellaceae</taxon>
        <taxon>Kribbella</taxon>
    </lineage>
</organism>
<dbReference type="PANTHER" id="PTHR43776:SF7">
    <property type="entry name" value="D,D-DIPEPTIDE TRANSPORT ATP-BINDING PROTEIN DDPF-RELATED"/>
    <property type="match status" value="1"/>
</dbReference>
<dbReference type="InterPro" id="IPR050319">
    <property type="entry name" value="ABC_transp_ATP-bind"/>
</dbReference>
<dbReference type="Pfam" id="PF08352">
    <property type="entry name" value="oligo_HPY"/>
    <property type="match status" value="1"/>
</dbReference>
<reference evidence="6 7" key="1">
    <citation type="submission" date="2021-03" db="EMBL/GenBank/DDBJ databases">
        <title>Sequencing the genomes of 1000 actinobacteria strains.</title>
        <authorList>
            <person name="Klenk H.-P."/>
        </authorList>
    </citation>
    <scope>NUCLEOTIDE SEQUENCE [LARGE SCALE GENOMIC DNA]</scope>
    <source>
        <strain evidence="6 7">DSM 18824</strain>
    </source>
</reference>
<protein>
    <submittedName>
        <fullName evidence="6">Oligopeptide/dipeptide ABC transporter ATP-binding protein</fullName>
    </submittedName>
</protein>
<evidence type="ECO:0000256" key="2">
    <source>
        <dbReference type="ARBA" id="ARBA00022448"/>
    </source>
</evidence>
<dbReference type="RefSeq" id="WP_307863485.1">
    <property type="nucleotide sequence ID" value="NZ_BAAAVU010000006.1"/>
</dbReference>
<dbReference type="Proteomes" id="UP000755585">
    <property type="component" value="Unassembled WGS sequence"/>
</dbReference>
<evidence type="ECO:0000256" key="4">
    <source>
        <dbReference type="ARBA" id="ARBA00022840"/>
    </source>
</evidence>
<accession>A0ABS4UMY8</accession>
<evidence type="ECO:0000259" key="5">
    <source>
        <dbReference type="PROSITE" id="PS50893"/>
    </source>
</evidence>
<keyword evidence="3" id="KW-0547">Nucleotide-binding</keyword>
<dbReference type="SMART" id="SM00382">
    <property type="entry name" value="AAA"/>
    <property type="match status" value="1"/>
</dbReference>
<comment type="similarity">
    <text evidence="1">Belongs to the ABC transporter superfamily.</text>
</comment>
<name>A0ABS4UMY8_9ACTN</name>
<dbReference type="PROSITE" id="PS00211">
    <property type="entry name" value="ABC_TRANSPORTER_1"/>
    <property type="match status" value="1"/>
</dbReference>
<keyword evidence="7" id="KW-1185">Reference proteome</keyword>
<evidence type="ECO:0000313" key="6">
    <source>
        <dbReference type="EMBL" id="MBP2353017.1"/>
    </source>
</evidence>
<dbReference type="InterPro" id="IPR017871">
    <property type="entry name" value="ABC_transporter-like_CS"/>
</dbReference>
<gene>
    <name evidence="6" type="ORF">JOF29_004100</name>
</gene>
<dbReference type="InterPro" id="IPR027417">
    <property type="entry name" value="P-loop_NTPase"/>
</dbReference>
<keyword evidence="2" id="KW-0813">Transport</keyword>
<comment type="caution">
    <text evidence="6">The sequence shown here is derived from an EMBL/GenBank/DDBJ whole genome shotgun (WGS) entry which is preliminary data.</text>
</comment>
<dbReference type="PROSITE" id="PS50893">
    <property type="entry name" value="ABC_TRANSPORTER_2"/>
    <property type="match status" value="1"/>
</dbReference>
<proteinExistence type="inferred from homology"/>
<dbReference type="CDD" id="cd03257">
    <property type="entry name" value="ABC_NikE_OppD_transporters"/>
    <property type="match status" value="1"/>
</dbReference>
<sequence length="333" mass="36235">MNVLKAVDDLPTHRRDARPLLEAQDLVKVFGTGVRAVSNVSLSVAPGETLGIVGESGCGKSTTAKMMLRLLTPDSGRVLFDGEDVHRMKRKKLKELRRRLQVVPQNPQTSLNPRLSIGESIDFNMAASGYARSARQRRIPELLDRVGLDPSYGDRYPHQLSGGQLQRAAIARALATEPELVVCDEAVSALDKSVQAQVLNLLSELQTELGLAYLFISHDLAVVEHISDRVAVMYLGRVVEAGPAEQIWNDPRHPYNATLLSSTPGLNRSRIVLAGELPNPASPPSGCGFRTRCPLASEACATDWPVLTIRTPGHYASCIHQEPMALMPTLVTA</sequence>
<evidence type="ECO:0000256" key="1">
    <source>
        <dbReference type="ARBA" id="ARBA00005417"/>
    </source>
</evidence>
<dbReference type="PANTHER" id="PTHR43776">
    <property type="entry name" value="TRANSPORT ATP-BINDING PROTEIN"/>
    <property type="match status" value="1"/>
</dbReference>
<dbReference type="SUPFAM" id="SSF52540">
    <property type="entry name" value="P-loop containing nucleoside triphosphate hydrolases"/>
    <property type="match status" value="1"/>
</dbReference>